<evidence type="ECO:0000256" key="4">
    <source>
        <dbReference type="ARBA" id="ARBA00022679"/>
    </source>
</evidence>
<reference evidence="12" key="1">
    <citation type="journal article" date="2014" name="Sci. Data">
        <title>Genomes of diverse isolates of the marine cyanobacterium Prochlorococcus.</title>
        <authorList>
            <person name="Biller S."/>
            <person name="Berube P."/>
            <person name="Thompson J."/>
            <person name="Kelly L."/>
            <person name="Roggensack S."/>
            <person name="Awad L."/>
            <person name="Roache-Johnson K."/>
            <person name="Ding H."/>
            <person name="Giovannoni S.J."/>
            <person name="Moore L.R."/>
            <person name="Chisholm S.W."/>
        </authorList>
    </citation>
    <scope>NUCLEOTIDE SEQUENCE [LARGE SCALE GENOMIC DNA]</scope>
    <source>
        <strain evidence="12">GP2</strain>
    </source>
</reference>
<evidence type="ECO:0000256" key="2">
    <source>
        <dbReference type="ARBA" id="ARBA00022475"/>
    </source>
</evidence>
<comment type="caution">
    <text evidence="11">The sequence shown here is derived from an EMBL/GenBank/DDBJ whole genome shotgun (WGS) entry which is preliminary data.</text>
</comment>
<dbReference type="GO" id="GO:0005886">
    <property type="term" value="C:plasma membrane"/>
    <property type="evidence" value="ECO:0007669"/>
    <property type="project" value="UniProtKB-SubCell"/>
</dbReference>
<dbReference type="AlphaFoldDB" id="A0A0A1ZL15"/>
<dbReference type="STRING" id="59925.EU91_0056"/>
<dbReference type="GO" id="GO:0016757">
    <property type="term" value="F:glycosyltransferase activity"/>
    <property type="evidence" value="ECO:0007669"/>
    <property type="project" value="UniProtKB-KW"/>
</dbReference>
<dbReference type="SUPFAM" id="SSF53448">
    <property type="entry name" value="Nucleotide-diphospho-sugar transferases"/>
    <property type="match status" value="1"/>
</dbReference>
<dbReference type="InterPro" id="IPR001173">
    <property type="entry name" value="Glyco_trans_2-like"/>
</dbReference>
<evidence type="ECO:0000313" key="12">
    <source>
        <dbReference type="Proteomes" id="UP000030598"/>
    </source>
</evidence>
<dbReference type="RefSeq" id="WP_032523696.1">
    <property type="nucleotide sequence ID" value="NZ_CP138934.1"/>
</dbReference>
<comment type="subcellular location">
    <subcellularLocation>
        <location evidence="1">Cell membrane</location>
    </subcellularLocation>
</comment>
<dbReference type="PANTHER" id="PTHR43646:SF2">
    <property type="entry name" value="GLYCOSYLTRANSFERASE 2-LIKE DOMAIN-CONTAINING PROTEIN"/>
    <property type="match status" value="1"/>
</dbReference>
<dbReference type="PANTHER" id="PTHR43646">
    <property type="entry name" value="GLYCOSYLTRANSFERASE"/>
    <property type="match status" value="1"/>
</dbReference>
<dbReference type="eggNOG" id="COG1215">
    <property type="taxonomic scope" value="Bacteria"/>
</dbReference>
<keyword evidence="5" id="KW-0472">Membrane</keyword>
<keyword evidence="2" id="KW-1003">Cell membrane</keyword>
<name>A0A0A1ZL15_PROMR</name>
<evidence type="ECO:0000259" key="10">
    <source>
        <dbReference type="Pfam" id="PF00535"/>
    </source>
</evidence>
<comment type="similarity">
    <text evidence="8">Belongs to the glycosyltransferase 2 family. CrtQ subfamily.</text>
</comment>
<comment type="pathway">
    <text evidence="7">Carotenoid biosynthesis; staphyloxanthin biosynthesis; staphyloxanthin from farnesyl diphosphate: step 4/5.</text>
</comment>
<evidence type="ECO:0000256" key="6">
    <source>
        <dbReference type="ARBA" id="ARBA00037281"/>
    </source>
</evidence>
<keyword evidence="3" id="KW-0328">Glycosyltransferase</keyword>
<evidence type="ECO:0000256" key="3">
    <source>
        <dbReference type="ARBA" id="ARBA00022676"/>
    </source>
</evidence>
<dbReference type="Pfam" id="PF00535">
    <property type="entry name" value="Glycos_transf_2"/>
    <property type="match status" value="1"/>
</dbReference>
<dbReference type="InterPro" id="IPR026461">
    <property type="entry name" value="Trfase_2_rSAM/seldom_assoc"/>
</dbReference>
<sequence length="228" mass="27041">MSRISVIIPTINEANNLPSLLSDLAFIQNEGEIIIVDCGSKDKTIDIANIYGAKVYMSKEKNRGLQLNIGAKKSVEEWLVFLHADTRLSHDWMIKINSVLKGDKDYIYYFKFKINNKKFIYRILEIFVNFRSKFFKQPYGDQGLIIHRNTYFKNSGFREIPLMEDVDFFRRLNNKKDLKQLNLTILTSSRKWEGTNIFLQALKNWNFRRRWLKGESAKSIYHDYYKNN</sequence>
<proteinExistence type="inferred from homology"/>
<dbReference type="CDD" id="cd02522">
    <property type="entry name" value="GT_2_like_a"/>
    <property type="match status" value="1"/>
</dbReference>
<keyword evidence="4 11" id="KW-0808">Transferase</keyword>
<evidence type="ECO:0000256" key="7">
    <source>
        <dbReference type="ARBA" id="ARBA00037904"/>
    </source>
</evidence>
<evidence type="ECO:0000256" key="1">
    <source>
        <dbReference type="ARBA" id="ARBA00004236"/>
    </source>
</evidence>
<evidence type="ECO:0000256" key="5">
    <source>
        <dbReference type="ARBA" id="ARBA00023136"/>
    </source>
</evidence>
<evidence type="ECO:0000313" key="11">
    <source>
        <dbReference type="EMBL" id="KGF88944.1"/>
    </source>
</evidence>
<dbReference type="Proteomes" id="UP000030598">
    <property type="component" value="Unassembled WGS sequence"/>
</dbReference>
<feature type="domain" description="Glycosyltransferase 2-like" evidence="10">
    <location>
        <begin position="5"/>
        <end position="151"/>
    </location>
</feature>
<accession>A0A0A1ZL15</accession>
<dbReference type="EMBL" id="JNAH01000002">
    <property type="protein sequence ID" value="KGF88944.1"/>
    <property type="molecule type" value="Genomic_DNA"/>
</dbReference>
<organism evidence="11 12">
    <name type="scientific">Prochlorococcus marinus str. GP2</name>
    <dbReference type="NCBI Taxonomy" id="59925"/>
    <lineage>
        <taxon>Bacteria</taxon>
        <taxon>Bacillati</taxon>
        <taxon>Cyanobacteriota</taxon>
        <taxon>Cyanophyceae</taxon>
        <taxon>Synechococcales</taxon>
        <taxon>Prochlorococcaceae</taxon>
        <taxon>Prochlorococcus</taxon>
    </lineage>
</organism>
<dbReference type="OrthoDB" id="9810303at2"/>
<dbReference type="NCBIfam" id="TIGR04283">
    <property type="entry name" value="glyco_like_mftF"/>
    <property type="match status" value="1"/>
</dbReference>
<evidence type="ECO:0000256" key="9">
    <source>
        <dbReference type="ARBA" id="ARBA00040345"/>
    </source>
</evidence>
<comment type="function">
    <text evidence="6">Catalyzes the glycosylation of 4,4'-diaponeurosporenoate, i.e. the esterification of glucose at the C1'' position with the carboxyl group of 4,4'-diaponeurosporenic acid, to form glycosyl-4,4'-diaponeurosporenoate. This is a step in the biosynthesis of staphyloxanthin, an orange pigment present in most staphylococci strains.</text>
</comment>
<dbReference type="InterPro" id="IPR029044">
    <property type="entry name" value="Nucleotide-diphossugar_trans"/>
</dbReference>
<protein>
    <recommendedName>
        <fullName evidence="9">4,4'-diaponeurosporenoate glycosyltransferase</fullName>
    </recommendedName>
</protein>
<evidence type="ECO:0000256" key="8">
    <source>
        <dbReference type="ARBA" id="ARBA00038120"/>
    </source>
</evidence>
<dbReference type="Gene3D" id="3.90.550.10">
    <property type="entry name" value="Spore Coat Polysaccharide Biosynthesis Protein SpsA, Chain A"/>
    <property type="match status" value="1"/>
</dbReference>
<gene>
    <name evidence="11" type="ORF">EU91_0056</name>
</gene>